<keyword evidence="1" id="KW-1133">Transmembrane helix</keyword>
<dbReference type="EMBL" id="MUJZ01040543">
    <property type="protein sequence ID" value="OTF75749.1"/>
    <property type="molecule type" value="Genomic_DNA"/>
</dbReference>
<keyword evidence="1" id="KW-0472">Membrane</keyword>
<dbReference type="AlphaFoldDB" id="A0A1Y3B4L4"/>
<evidence type="ECO:0000256" key="1">
    <source>
        <dbReference type="SAM" id="Phobius"/>
    </source>
</evidence>
<evidence type="ECO:0000313" key="2">
    <source>
        <dbReference type="EMBL" id="OTF75749.1"/>
    </source>
</evidence>
<organism evidence="2 3">
    <name type="scientific">Euroglyphus maynei</name>
    <name type="common">Mayne's house dust mite</name>
    <dbReference type="NCBI Taxonomy" id="6958"/>
    <lineage>
        <taxon>Eukaryota</taxon>
        <taxon>Metazoa</taxon>
        <taxon>Ecdysozoa</taxon>
        <taxon>Arthropoda</taxon>
        <taxon>Chelicerata</taxon>
        <taxon>Arachnida</taxon>
        <taxon>Acari</taxon>
        <taxon>Acariformes</taxon>
        <taxon>Sarcoptiformes</taxon>
        <taxon>Astigmata</taxon>
        <taxon>Psoroptidia</taxon>
        <taxon>Analgoidea</taxon>
        <taxon>Pyroglyphidae</taxon>
        <taxon>Pyroglyphinae</taxon>
        <taxon>Euroglyphus</taxon>
    </lineage>
</organism>
<keyword evidence="1" id="KW-0812">Transmembrane</keyword>
<reference evidence="2 3" key="1">
    <citation type="submission" date="2017-03" db="EMBL/GenBank/DDBJ databases">
        <title>Genome Survey of Euroglyphus maynei.</title>
        <authorList>
            <person name="Arlian L.G."/>
            <person name="Morgan M.S."/>
            <person name="Rider S.D."/>
        </authorList>
    </citation>
    <scope>NUCLEOTIDE SEQUENCE [LARGE SCALE GENOMIC DNA]</scope>
    <source>
        <strain evidence="2">Arlian Lab</strain>
        <tissue evidence="2">Whole body</tissue>
    </source>
</reference>
<keyword evidence="3" id="KW-1185">Reference proteome</keyword>
<evidence type="ECO:0000313" key="3">
    <source>
        <dbReference type="Proteomes" id="UP000194236"/>
    </source>
</evidence>
<sequence length="70" mass="8319">MKVFHRMPAPLLLLQNQKYPRLNHHCQIYREIQWMIFIWMKKSGSMVLVLVLFVLLVKLNLPLANGLAFN</sequence>
<feature type="transmembrane region" description="Helical" evidence="1">
    <location>
        <begin position="45"/>
        <end position="64"/>
    </location>
</feature>
<name>A0A1Y3B4L4_EURMA</name>
<accession>A0A1Y3B4L4</accession>
<protein>
    <submittedName>
        <fullName evidence="2">Uncharacterized protein</fullName>
    </submittedName>
</protein>
<comment type="caution">
    <text evidence="2">The sequence shown here is derived from an EMBL/GenBank/DDBJ whole genome shotgun (WGS) entry which is preliminary data.</text>
</comment>
<proteinExistence type="predicted"/>
<gene>
    <name evidence="2" type="ORF">BLA29_012866</name>
</gene>
<dbReference type="Proteomes" id="UP000194236">
    <property type="component" value="Unassembled WGS sequence"/>
</dbReference>